<feature type="domain" description="DUF6444" evidence="2">
    <location>
        <begin position="15"/>
        <end position="56"/>
    </location>
</feature>
<dbReference type="Pfam" id="PF20042">
    <property type="entry name" value="DUF6444"/>
    <property type="match status" value="1"/>
</dbReference>
<name>A0A3A6PKJ5_9BACL</name>
<accession>A0A3A6PKJ5</accession>
<dbReference type="Proteomes" id="UP000267798">
    <property type="component" value="Unassembled WGS sequence"/>
</dbReference>
<evidence type="ECO:0000313" key="3">
    <source>
        <dbReference type="EMBL" id="RJX36861.1"/>
    </source>
</evidence>
<evidence type="ECO:0000256" key="1">
    <source>
        <dbReference type="SAM" id="MobiDB-lite"/>
    </source>
</evidence>
<comment type="caution">
    <text evidence="3">The sequence shown here is derived from an EMBL/GenBank/DDBJ whole genome shotgun (WGS) entry which is preliminary data.</text>
</comment>
<dbReference type="InterPro" id="IPR045618">
    <property type="entry name" value="DUF6444"/>
</dbReference>
<dbReference type="AlphaFoldDB" id="A0A3A6PKJ5"/>
<evidence type="ECO:0000259" key="2">
    <source>
        <dbReference type="Pfam" id="PF20042"/>
    </source>
</evidence>
<organism evidence="3 4">
    <name type="scientific">Paenibacillus pinisoli</name>
    <dbReference type="NCBI Taxonomy" id="1276110"/>
    <lineage>
        <taxon>Bacteria</taxon>
        <taxon>Bacillati</taxon>
        <taxon>Bacillota</taxon>
        <taxon>Bacilli</taxon>
        <taxon>Bacillales</taxon>
        <taxon>Paenibacillaceae</taxon>
        <taxon>Paenibacillus</taxon>
    </lineage>
</organism>
<feature type="region of interest" description="Disordered" evidence="1">
    <location>
        <begin position="1"/>
        <end position="59"/>
    </location>
</feature>
<evidence type="ECO:0000313" key="4">
    <source>
        <dbReference type="Proteomes" id="UP000267798"/>
    </source>
</evidence>
<reference evidence="3 4" key="1">
    <citation type="submission" date="2018-09" db="EMBL/GenBank/DDBJ databases">
        <title>Paenibacillus aracenensis nov. sp. isolated from a cave in southern Spain.</title>
        <authorList>
            <person name="Jurado V."/>
            <person name="Gutierrez-Patricio S."/>
            <person name="Gonzalez-Pimentel J.L."/>
            <person name="Miller A.Z."/>
            <person name="Laiz L."/>
            <person name="Saiz-Jimenez C."/>
        </authorList>
    </citation>
    <scope>NUCLEOTIDE SEQUENCE [LARGE SCALE GENOMIC DNA]</scope>
    <source>
        <strain evidence="3 4">JCM 19203</strain>
    </source>
</reference>
<proteinExistence type="predicted"/>
<dbReference type="RefSeq" id="WP_120114256.1">
    <property type="nucleotide sequence ID" value="NZ_QXQB01000008.1"/>
</dbReference>
<protein>
    <recommendedName>
        <fullName evidence="2">DUF6444 domain-containing protein</fullName>
    </recommendedName>
</protein>
<dbReference type="OrthoDB" id="2597100at2"/>
<keyword evidence="4" id="KW-1185">Reference proteome</keyword>
<dbReference type="EMBL" id="QXQB01000008">
    <property type="protein sequence ID" value="RJX36861.1"/>
    <property type="molecule type" value="Genomic_DNA"/>
</dbReference>
<gene>
    <name evidence="3" type="ORF">D3P09_25455</name>
</gene>
<sequence>MEPCAIAKRRAFSFHQNSRNSRKPPSSDGYKKPQPKSLREKGNRAPGGQVGHTTKDKRLKFSTTPDKVVENLRRLFMRLQFGK</sequence>